<dbReference type="EMBL" id="ADBL01002829">
    <property type="status" value="NOT_ANNOTATED_CDS"/>
    <property type="molecule type" value="Genomic_DNA"/>
</dbReference>
<proteinExistence type="predicted"/>
<dbReference type="VEuPathDB" id="FungiDB:MAPG_11475"/>
<reference evidence="2" key="1">
    <citation type="submission" date="2010-05" db="EMBL/GenBank/DDBJ databases">
        <title>The Genome Sequence of Magnaporthe poae strain ATCC 64411.</title>
        <authorList>
            <consortium name="The Broad Institute Genome Sequencing Platform"/>
            <consortium name="Broad Institute Genome Sequencing Center for Infectious Disease"/>
            <person name="Ma L.-J."/>
            <person name="Dead R."/>
            <person name="Young S."/>
            <person name="Zeng Q."/>
            <person name="Koehrsen M."/>
            <person name="Alvarado L."/>
            <person name="Berlin A."/>
            <person name="Chapman S.B."/>
            <person name="Chen Z."/>
            <person name="Freedman E."/>
            <person name="Gellesch M."/>
            <person name="Goldberg J."/>
            <person name="Griggs A."/>
            <person name="Gujja S."/>
            <person name="Heilman E.R."/>
            <person name="Heiman D."/>
            <person name="Hepburn T."/>
            <person name="Howarth C."/>
            <person name="Jen D."/>
            <person name="Larson L."/>
            <person name="Mehta T."/>
            <person name="Neiman D."/>
            <person name="Pearson M."/>
            <person name="Roberts A."/>
            <person name="Saif S."/>
            <person name="Shea T."/>
            <person name="Shenoy N."/>
            <person name="Sisk P."/>
            <person name="Stolte C."/>
            <person name="Sykes S."/>
            <person name="Walk T."/>
            <person name="White J."/>
            <person name="Yandava C."/>
            <person name="Haas B."/>
            <person name="Nusbaum C."/>
            <person name="Birren B."/>
        </authorList>
    </citation>
    <scope>NUCLEOTIDE SEQUENCE</scope>
    <source>
        <strain evidence="2">ATCC 64411</strain>
    </source>
</reference>
<sequence>MVAARQRRRQSIMPTAASRSDTAVGKKRKEKEQKKKKKVLDEAMSRRLARRQTSFLLKIHQQVGQDKPPWFRQTEALVAELLFLLACVRQGARQGSGRKCATGFVVSVLVALQNPRLCTVPC</sequence>
<feature type="region of interest" description="Disordered" evidence="1">
    <location>
        <begin position="1"/>
        <end position="41"/>
    </location>
</feature>
<reference evidence="3" key="5">
    <citation type="submission" date="2015-06" db="UniProtKB">
        <authorList>
            <consortium name="EnsemblFungi"/>
        </authorList>
    </citation>
    <scope>IDENTIFICATION</scope>
    <source>
        <strain evidence="3">ATCC 64411</strain>
    </source>
</reference>
<accession>A0A0C4EFD2</accession>
<dbReference type="Proteomes" id="UP000011715">
    <property type="component" value="Unassembled WGS sequence"/>
</dbReference>
<evidence type="ECO:0000313" key="2">
    <source>
        <dbReference type="EMBL" id="KLU92530.1"/>
    </source>
</evidence>
<reference evidence="4" key="2">
    <citation type="submission" date="2010-05" db="EMBL/GenBank/DDBJ databases">
        <title>The genome sequence of Magnaporthe poae strain ATCC 64411.</title>
        <authorList>
            <person name="Ma L.-J."/>
            <person name="Dead R."/>
            <person name="Young S."/>
            <person name="Zeng Q."/>
            <person name="Koehrsen M."/>
            <person name="Alvarado L."/>
            <person name="Berlin A."/>
            <person name="Chapman S.B."/>
            <person name="Chen Z."/>
            <person name="Freedman E."/>
            <person name="Gellesch M."/>
            <person name="Goldberg J."/>
            <person name="Griggs A."/>
            <person name="Gujja S."/>
            <person name="Heilman E.R."/>
            <person name="Heiman D."/>
            <person name="Hepburn T."/>
            <person name="Howarth C."/>
            <person name="Jen D."/>
            <person name="Larson L."/>
            <person name="Mehta T."/>
            <person name="Neiman D."/>
            <person name="Pearson M."/>
            <person name="Roberts A."/>
            <person name="Saif S."/>
            <person name="Shea T."/>
            <person name="Shenoy N."/>
            <person name="Sisk P."/>
            <person name="Stolte C."/>
            <person name="Sykes S."/>
            <person name="Walk T."/>
            <person name="White J."/>
            <person name="Yandava C."/>
            <person name="Haas B."/>
            <person name="Nusbaum C."/>
            <person name="Birren B."/>
        </authorList>
    </citation>
    <scope>NUCLEOTIDE SEQUENCE [LARGE SCALE GENOMIC DNA]</scope>
    <source>
        <strain evidence="4">ATCC 64411 / 73-15</strain>
    </source>
</reference>
<keyword evidence="4" id="KW-1185">Reference proteome</keyword>
<gene>
    <name evidence="2" type="ORF">MAPG_11475</name>
</gene>
<dbReference type="EMBL" id="GL876981">
    <property type="protein sequence ID" value="KLU92530.1"/>
    <property type="molecule type" value="Genomic_DNA"/>
</dbReference>
<evidence type="ECO:0000313" key="4">
    <source>
        <dbReference type="Proteomes" id="UP000011715"/>
    </source>
</evidence>
<evidence type="ECO:0000256" key="1">
    <source>
        <dbReference type="SAM" id="MobiDB-lite"/>
    </source>
</evidence>
<evidence type="ECO:0000313" key="3">
    <source>
        <dbReference type="EnsemblFungi" id="MAPG_11475T0"/>
    </source>
</evidence>
<dbReference type="AlphaFoldDB" id="A0A0C4EFD2"/>
<reference evidence="3" key="4">
    <citation type="journal article" date="2015" name="G3 (Bethesda)">
        <title>Genome sequences of three phytopathogenic species of the Magnaporthaceae family of fungi.</title>
        <authorList>
            <person name="Okagaki L.H."/>
            <person name="Nunes C.C."/>
            <person name="Sailsbery J."/>
            <person name="Clay B."/>
            <person name="Brown D."/>
            <person name="John T."/>
            <person name="Oh Y."/>
            <person name="Young N."/>
            <person name="Fitzgerald M."/>
            <person name="Haas B.J."/>
            <person name="Zeng Q."/>
            <person name="Young S."/>
            <person name="Adiconis X."/>
            <person name="Fan L."/>
            <person name="Levin J.Z."/>
            <person name="Mitchell T.K."/>
            <person name="Okubara P.A."/>
            <person name="Farman M.L."/>
            <person name="Kohn L.M."/>
            <person name="Birren B."/>
            <person name="Ma L.-J."/>
            <person name="Dean R.A."/>
        </authorList>
    </citation>
    <scope>NUCLEOTIDE SEQUENCE</scope>
    <source>
        <strain evidence="3">ATCC 64411 / 73-15</strain>
    </source>
</reference>
<feature type="compositionally biased region" description="Basic residues" evidence="1">
    <location>
        <begin position="25"/>
        <end position="38"/>
    </location>
</feature>
<reference evidence="2" key="3">
    <citation type="submission" date="2011-03" db="EMBL/GenBank/DDBJ databases">
        <title>Annotation of Magnaporthe poae ATCC 64411.</title>
        <authorList>
            <person name="Ma L.-J."/>
            <person name="Dead R."/>
            <person name="Young S.K."/>
            <person name="Zeng Q."/>
            <person name="Gargeya S."/>
            <person name="Fitzgerald M."/>
            <person name="Haas B."/>
            <person name="Abouelleil A."/>
            <person name="Alvarado L."/>
            <person name="Arachchi H.M."/>
            <person name="Berlin A."/>
            <person name="Brown A."/>
            <person name="Chapman S.B."/>
            <person name="Chen Z."/>
            <person name="Dunbar C."/>
            <person name="Freedman E."/>
            <person name="Gearin G."/>
            <person name="Gellesch M."/>
            <person name="Goldberg J."/>
            <person name="Griggs A."/>
            <person name="Gujja S."/>
            <person name="Heiman D."/>
            <person name="Howarth C."/>
            <person name="Larson L."/>
            <person name="Lui A."/>
            <person name="MacDonald P.J.P."/>
            <person name="Mehta T."/>
            <person name="Montmayeur A."/>
            <person name="Murphy C."/>
            <person name="Neiman D."/>
            <person name="Pearson M."/>
            <person name="Priest M."/>
            <person name="Roberts A."/>
            <person name="Saif S."/>
            <person name="Shea T."/>
            <person name="Shenoy N."/>
            <person name="Sisk P."/>
            <person name="Stolte C."/>
            <person name="Sykes S."/>
            <person name="Yandava C."/>
            <person name="Wortman J."/>
            <person name="Nusbaum C."/>
            <person name="Birren B."/>
        </authorList>
    </citation>
    <scope>NUCLEOTIDE SEQUENCE</scope>
    <source>
        <strain evidence="2">ATCC 64411</strain>
    </source>
</reference>
<feature type="compositionally biased region" description="Basic residues" evidence="1">
    <location>
        <begin position="1"/>
        <end position="10"/>
    </location>
</feature>
<dbReference type="EnsemblFungi" id="MAPG_11475T0">
    <property type="protein sequence ID" value="MAPG_11475T0"/>
    <property type="gene ID" value="MAPG_11475"/>
</dbReference>
<organism evidence="3 4">
    <name type="scientific">Magnaporthiopsis poae (strain ATCC 64411 / 73-15)</name>
    <name type="common">Kentucky bluegrass fungus</name>
    <name type="synonym">Magnaporthe poae</name>
    <dbReference type="NCBI Taxonomy" id="644358"/>
    <lineage>
        <taxon>Eukaryota</taxon>
        <taxon>Fungi</taxon>
        <taxon>Dikarya</taxon>
        <taxon>Ascomycota</taxon>
        <taxon>Pezizomycotina</taxon>
        <taxon>Sordariomycetes</taxon>
        <taxon>Sordariomycetidae</taxon>
        <taxon>Magnaporthales</taxon>
        <taxon>Magnaporthaceae</taxon>
        <taxon>Magnaporthiopsis</taxon>
    </lineage>
</organism>
<protein>
    <submittedName>
        <fullName evidence="2 3">Uncharacterized protein</fullName>
    </submittedName>
</protein>
<name>A0A0C4EFD2_MAGP6</name>